<evidence type="ECO:0000256" key="1">
    <source>
        <dbReference type="SAM" id="Coils"/>
    </source>
</evidence>
<gene>
    <name evidence="4" type="ORF">SAMN05216290_2793</name>
</gene>
<keyword evidence="3" id="KW-0732">Signal</keyword>
<feature type="coiled-coil region" evidence="1">
    <location>
        <begin position="161"/>
        <end position="195"/>
    </location>
</feature>
<accession>A0A1I0QX09</accession>
<name>A0A1I0QX09_9BACT</name>
<evidence type="ECO:0000256" key="3">
    <source>
        <dbReference type="SAM" id="SignalP"/>
    </source>
</evidence>
<evidence type="ECO:0000313" key="5">
    <source>
        <dbReference type="Proteomes" id="UP000199437"/>
    </source>
</evidence>
<sequence>MKRPQLLIALVACCLLFAGQTLSAQESLNENFSKLLDESESYQDYKVIRTSKLVQFKSAMLDSLFEYNKSIASLESEVNTLKSDLETLKSDYATIAASLNESEARNGQIGVLGLNIEKSAYNIVVWSFVGFFAIIATILYFRIKHVCAVVKRVKAAYSKIMEEYRHQRFQATEKQMKLKRELQTVQNKLDMMQASEETTFAR</sequence>
<dbReference type="GeneID" id="99987482"/>
<proteinExistence type="predicted"/>
<evidence type="ECO:0000313" key="4">
    <source>
        <dbReference type="EMBL" id="SEW31855.1"/>
    </source>
</evidence>
<protein>
    <recommendedName>
        <fullName evidence="6">tRNA (Guanine-N1)-methyltransferase</fullName>
    </recommendedName>
</protein>
<dbReference type="OrthoDB" id="981213at2"/>
<organism evidence="4 5">
    <name type="scientific">Roseivirga pacifica</name>
    <dbReference type="NCBI Taxonomy" id="1267423"/>
    <lineage>
        <taxon>Bacteria</taxon>
        <taxon>Pseudomonadati</taxon>
        <taxon>Bacteroidota</taxon>
        <taxon>Cytophagia</taxon>
        <taxon>Cytophagales</taxon>
        <taxon>Roseivirgaceae</taxon>
        <taxon>Roseivirga</taxon>
    </lineage>
</organism>
<feature type="coiled-coil region" evidence="1">
    <location>
        <begin position="64"/>
        <end position="91"/>
    </location>
</feature>
<dbReference type="STRING" id="1267423.SAMN05216290_2793"/>
<evidence type="ECO:0008006" key="6">
    <source>
        <dbReference type="Google" id="ProtNLM"/>
    </source>
</evidence>
<feature type="transmembrane region" description="Helical" evidence="2">
    <location>
        <begin position="123"/>
        <end position="143"/>
    </location>
</feature>
<keyword evidence="1" id="KW-0175">Coiled coil</keyword>
<dbReference type="RefSeq" id="WP_090259178.1">
    <property type="nucleotide sequence ID" value="NZ_FOIR01000002.1"/>
</dbReference>
<reference evidence="5" key="1">
    <citation type="submission" date="2016-10" db="EMBL/GenBank/DDBJ databases">
        <authorList>
            <person name="Varghese N."/>
            <person name="Submissions S."/>
        </authorList>
    </citation>
    <scope>NUCLEOTIDE SEQUENCE [LARGE SCALE GENOMIC DNA]</scope>
    <source>
        <strain evidence="5">CGMCC 1.12402</strain>
    </source>
</reference>
<dbReference type="AlphaFoldDB" id="A0A1I0QX09"/>
<keyword evidence="2" id="KW-0812">Transmembrane</keyword>
<keyword evidence="2" id="KW-0472">Membrane</keyword>
<dbReference type="EMBL" id="FOIR01000002">
    <property type="protein sequence ID" value="SEW31855.1"/>
    <property type="molecule type" value="Genomic_DNA"/>
</dbReference>
<feature type="signal peptide" evidence="3">
    <location>
        <begin position="1"/>
        <end position="24"/>
    </location>
</feature>
<dbReference type="Gene3D" id="1.20.1170.10">
    <property type="match status" value="1"/>
</dbReference>
<evidence type="ECO:0000256" key="2">
    <source>
        <dbReference type="SAM" id="Phobius"/>
    </source>
</evidence>
<keyword evidence="5" id="KW-1185">Reference proteome</keyword>
<dbReference type="Proteomes" id="UP000199437">
    <property type="component" value="Unassembled WGS sequence"/>
</dbReference>
<keyword evidence="2" id="KW-1133">Transmembrane helix</keyword>
<feature type="chain" id="PRO_5011566017" description="tRNA (Guanine-N1)-methyltransferase" evidence="3">
    <location>
        <begin position="25"/>
        <end position="202"/>
    </location>
</feature>